<evidence type="ECO:0000313" key="15">
    <source>
        <dbReference type="EnsemblMetazoa" id="HelroP66727"/>
    </source>
</evidence>
<evidence type="ECO:0000256" key="11">
    <source>
        <dbReference type="ARBA" id="ARBA00023157"/>
    </source>
</evidence>
<dbReference type="GO" id="GO:0005524">
    <property type="term" value="F:ATP binding"/>
    <property type="evidence" value="ECO:0007669"/>
    <property type="project" value="UniProtKB-KW"/>
</dbReference>
<dbReference type="EC" id="2.8.1.14" evidence="4"/>
<dbReference type="EMBL" id="AMQM01001231">
    <property type="status" value="NOT_ANNOTATED_CDS"/>
    <property type="molecule type" value="Genomic_DNA"/>
</dbReference>
<evidence type="ECO:0000256" key="6">
    <source>
        <dbReference type="ARBA" id="ARBA00022679"/>
    </source>
</evidence>
<dbReference type="NCBIfam" id="TIGR00420">
    <property type="entry name" value="trmU"/>
    <property type="match status" value="1"/>
</dbReference>
<keyword evidence="9" id="KW-0067">ATP-binding</keyword>
<dbReference type="GO" id="GO:0002143">
    <property type="term" value="P:tRNA wobble position uridine thiolation"/>
    <property type="evidence" value="ECO:0000318"/>
    <property type="project" value="GO_Central"/>
</dbReference>
<evidence type="ECO:0000256" key="7">
    <source>
        <dbReference type="ARBA" id="ARBA00022694"/>
    </source>
</evidence>
<dbReference type="GeneID" id="20213943"/>
<dbReference type="eggNOG" id="KOG2805">
    <property type="taxonomic scope" value="Eukaryota"/>
</dbReference>
<reference evidence="15" key="3">
    <citation type="submission" date="2015-06" db="UniProtKB">
        <authorList>
            <consortium name="EnsemblMetazoa"/>
        </authorList>
    </citation>
    <scope>IDENTIFICATION</scope>
</reference>
<dbReference type="Gene3D" id="2.30.30.280">
    <property type="entry name" value="Adenine nucleotide alpha hydrolases-like domains"/>
    <property type="match status" value="1"/>
</dbReference>
<dbReference type="InterPro" id="IPR014729">
    <property type="entry name" value="Rossmann-like_a/b/a_fold"/>
</dbReference>
<dbReference type="Proteomes" id="UP000015101">
    <property type="component" value="Unassembled WGS sequence"/>
</dbReference>
<evidence type="ECO:0000256" key="2">
    <source>
        <dbReference type="ARBA" id="ARBA00004173"/>
    </source>
</evidence>
<dbReference type="PANTHER" id="PTHR11933">
    <property type="entry name" value="TRNA 5-METHYLAMINOMETHYL-2-THIOURIDYLATE -METHYLTRANSFERASE"/>
    <property type="match status" value="1"/>
</dbReference>
<dbReference type="InterPro" id="IPR023382">
    <property type="entry name" value="MnmA-like_central_sf"/>
</dbReference>
<dbReference type="FunFam" id="3.40.50.620:FF:000104">
    <property type="entry name" value="Mitochondrial tRNA-specific 2-thiouridylase 1"/>
    <property type="match status" value="1"/>
</dbReference>
<keyword evidence="6" id="KW-0808">Transferase</keyword>
<dbReference type="EMBL" id="KB097143">
    <property type="protein sequence ID" value="ESN99395.1"/>
    <property type="molecule type" value="Genomic_DNA"/>
</dbReference>
<keyword evidence="10" id="KW-0694">RNA-binding</keyword>
<sequence>MKKVVCAISGGVDSAVAAYLLKKQGFQTIGLFMKNWDLLDEHSGCSNQKDAHDAALICRKLNIPYVEMSFAKEYWNDVFSELIRGYINGKSPNPDVLCNKQIKFGYFLKYAVNNLGADAIATGHYAKNSWGQFLQNHNFEAKLLKANDACKDQTLFLSQISQSSLQKSMFPIGCYKKASVKQIASDIGLDFIAKKKESTGICFIGKRNFQKFMLEYLPAKKGYFIDFDDNKIIGEHHGVQFWTIGQRALIPGRKKPYFVVKRNPSDQSIFVVRYCVLIYLFIYS</sequence>
<dbReference type="FunCoup" id="T1FYP5">
    <property type="interactions" value="1321"/>
</dbReference>
<name>T1FYP5_HELRO</name>
<dbReference type="OrthoDB" id="3685at2759"/>
<dbReference type="GO" id="GO:0005739">
    <property type="term" value="C:mitochondrion"/>
    <property type="evidence" value="ECO:0000318"/>
    <property type="project" value="GO_Central"/>
</dbReference>
<organism evidence="15 16">
    <name type="scientific">Helobdella robusta</name>
    <name type="common">Californian leech</name>
    <dbReference type="NCBI Taxonomy" id="6412"/>
    <lineage>
        <taxon>Eukaryota</taxon>
        <taxon>Metazoa</taxon>
        <taxon>Spiralia</taxon>
        <taxon>Lophotrochozoa</taxon>
        <taxon>Annelida</taxon>
        <taxon>Clitellata</taxon>
        <taxon>Hirudinea</taxon>
        <taxon>Rhynchobdellida</taxon>
        <taxon>Glossiphoniidae</taxon>
        <taxon>Helobdella</taxon>
    </lineage>
</organism>
<evidence type="ECO:0000256" key="9">
    <source>
        <dbReference type="ARBA" id="ARBA00022840"/>
    </source>
</evidence>
<keyword evidence="11" id="KW-1015">Disulfide bond</keyword>
<evidence type="ECO:0000256" key="5">
    <source>
        <dbReference type="ARBA" id="ARBA00022555"/>
    </source>
</evidence>
<comment type="subcellular location">
    <subcellularLocation>
        <location evidence="2">Mitochondrion</location>
    </subcellularLocation>
</comment>
<reference evidence="14 16" key="2">
    <citation type="journal article" date="2013" name="Nature">
        <title>Insights into bilaterian evolution from three spiralian genomes.</title>
        <authorList>
            <person name="Simakov O."/>
            <person name="Marletaz F."/>
            <person name="Cho S.J."/>
            <person name="Edsinger-Gonzales E."/>
            <person name="Havlak P."/>
            <person name="Hellsten U."/>
            <person name="Kuo D.H."/>
            <person name="Larsson T."/>
            <person name="Lv J."/>
            <person name="Arendt D."/>
            <person name="Savage R."/>
            <person name="Osoegawa K."/>
            <person name="de Jong P."/>
            <person name="Grimwood J."/>
            <person name="Chapman J.A."/>
            <person name="Shapiro H."/>
            <person name="Aerts A."/>
            <person name="Otillar R.P."/>
            <person name="Terry A.Y."/>
            <person name="Boore J.L."/>
            <person name="Grigoriev I.V."/>
            <person name="Lindberg D.R."/>
            <person name="Seaver E.C."/>
            <person name="Weisblat D.A."/>
            <person name="Putnam N.H."/>
            <person name="Rokhsar D.S."/>
        </authorList>
    </citation>
    <scope>NUCLEOTIDE SEQUENCE</scope>
</reference>
<dbReference type="CDD" id="cd01998">
    <property type="entry name" value="MnmA_TRMU-like"/>
    <property type="match status" value="1"/>
</dbReference>
<dbReference type="InParanoid" id="T1FYP5"/>
<dbReference type="SUPFAM" id="SSF52402">
    <property type="entry name" value="Adenine nucleotide alpha hydrolases-like"/>
    <property type="match status" value="1"/>
</dbReference>
<dbReference type="Pfam" id="PF03054">
    <property type="entry name" value="tRNA_Me_trans"/>
    <property type="match status" value="1"/>
</dbReference>
<dbReference type="InterPro" id="IPR046884">
    <property type="entry name" value="MnmA-like_central"/>
</dbReference>
<dbReference type="RefSeq" id="XP_009022457.1">
    <property type="nucleotide sequence ID" value="XM_009024209.1"/>
</dbReference>
<evidence type="ECO:0000256" key="4">
    <source>
        <dbReference type="ARBA" id="ARBA00011953"/>
    </source>
</evidence>
<keyword evidence="8" id="KW-0547">Nucleotide-binding</keyword>
<dbReference type="NCBIfam" id="NF001138">
    <property type="entry name" value="PRK00143.1"/>
    <property type="match status" value="1"/>
</dbReference>
<dbReference type="EnsemblMetazoa" id="HelroT66727">
    <property type="protein sequence ID" value="HelroP66727"/>
    <property type="gene ID" value="HelroG66727"/>
</dbReference>
<dbReference type="InterPro" id="IPR004506">
    <property type="entry name" value="MnmA-like"/>
</dbReference>
<dbReference type="KEGG" id="hro:HELRODRAFT_66727"/>
<evidence type="ECO:0000313" key="14">
    <source>
        <dbReference type="EMBL" id="ESN99395.1"/>
    </source>
</evidence>
<evidence type="ECO:0000256" key="3">
    <source>
        <dbReference type="ARBA" id="ARBA00006191"/>
    </source>
</evidence>
<keyword evidence="5" id="KW-0820">tRNA-binding</keyword>
<dbReference type="GO" id="GO:0000049">
    <property type="term" value="F:tRNA binding"/>
    <property type="evidence" value="ECO:0007669"/>
    <property type="project" value="UniProtKB-KW"/>
</dbReference>
<dbReference type="PANTHER" id="PTHR11933:SF5">
    <property type="entry name" value="MITOCHONDRIAL TRNA-SPECIFIC 2-THIOURIDYLASE 1"/>
    <property type="match status" value="1"/>
</dbReference>
<evidence type="ECO:0000313" key="16">
    <source>
        <dbReference type="Proteomes" id="UP000015101"/>
    </source>
</evidence>
<evidence type="ECO:0000256" key="12">
    <source>
        <dbReference type="ARBA" id="ARBA00049564"/>
    </source>
</evidence>
<dbReference type="HOGENOM" id="CLU_035188_3_0_1"/>
<accession>T1FYP5</accession>
<dbReference type="Gene3D" id="3.40.50.620">
    <property type="entry name" value="HUPs"/>
    <property type="match status" value="1"/>
</dbReference>
<dbReference type="AlphaFoldDB" id="T1FYP5"/>
<keyword evidence="7" id="KW-0819">tRNA processing</keyword>
<dbReference type="GO" id="GO:0061708">
    <property type="term" value="F:tRNA-5-taurinomethyluridine 2-sulfurtransferase"/>
    <property type="evidence" value="ECO:0007669"/>
    <property type="project" value="UniProtKB-EC"/>
</dbReference>
<dbReference type="STRING" id="6412.T1FYP5"/>
<evidence type="ECO:0000256" key="8">
    <source>
        <dbReference type="ARBA" id="ARBA00022741"/>
    </source>
</evidence>
<comment type="function">
    <text evidence="1">Catalyzes the 2-thiolation of uridine at the wobble position (U34) of mitochondrial tRNA(Lys), tRNA(Glu) and tRNA(Gln). Required for the formation of 5-taurinomethyl-2-thiouridine (tm5s2U) of mitochondrial tRNA(Lys), tRNA(Glu), and tRNA(Gln) at the wobble position. ATP is required to activate the C2 atom of the wobble base.</text>
</comment>
<reference evidence="16" key="1">
    <citation type="submission" date="2012-12" db="EMBL/GenBank/DDBJ databases">
        <authorList>
            <person name="Hellsten U."/>
            <person name="Grimwood J."/>
            <person name="Chapman J.A."/>
            <person name="Shapiro H."/>
            <person name="Aerts A."/>
            <person name="Otillar R.P."/>
            <person name="Terry A.Y."/>
            <person name="Boore J.L."/>
            <person name="Simakov O."/>
            <person name="Marletaz F."/>
            <person name="Cho S.-J."/>
            <person name="Edsinger-Gonzales E."/>
            <person name="Havlak P."/>
            <person name="Kuo D.-H."/>
            <person name="Larsson T."/>
            <person name="Lv J."/>
            <person name="Arendt D."/>
            <person name="Savage R."/>
            <person name="Osoegawa K."/>
            <person name="de Jong P."/>
            <person name="Lindberg D.R."/>
            <person name="Seaver E.C."/>
            <person name="Weisblat D.A."/>
            <person name="Putnam N.H."/>
            <person name="Grigoriev I.V."/>
            <person name="Rokhsar D.S."/>
        </authorList>
    </citation>
    <scope>NUCLEOTIDE SEQUENCE</scope>
</reference>
<comment type="catalytic activity">
    <reaction evidence="12">
        <text>5-taurinomethyluridine(34) in tRNA + S-sulfanyl-L-cysteinyl-[protein] + AH2 + ATP = 5-taurinomethyl-2-thiouridine(34) in tRNA + L-cysteinyl-[protein] + A + AMP + diphosphate + H(+)</text>
        <dbReference type="Rhea" id="RHEA:47040"/>
        <dbReference type="Rhea" id="RHEA-COMP:10131"/>
        <dbReference type="Rhea" id="RHEA-COMP:11726"/>
        <dbReference type="Rhea" id="RHEA-COMP:11732"/>
        <dbReference type="Rhea" id="RHEA-COMP:11733"/>
        <dbReference type="ChEBI" id="CHEBI:13193"/>
        <dbReference type="ChEBI" id="CHEBI:15378"/>
        <dbReference type="ChEBI" id="CHEBI:17499"/>
        <dbReference type="ChEBI" id="CHEBI:29950"/>
        <dbReference type="ChEBI" id="CHEBI:30616"/>
        <dbReference type="ChEBI" id="CHEBI:33019"/>
        <dbReference type="ChEBI" id="CHEBI:61963"/>
        <dbReference type="ChEBI" id="CHEBI:87171"/>
        <dbReference type="ChEBI" id="CHEBI:87172"/>
        <dbReference type="ChEBI" id="CHEBI:456215"/>
        <dbReference type="EC" id="2.8.1.14"/>
    </reaction>
</comment>
<feature type="domain" description="tRNA-specific 2-thiouridylase MnmA-like central" evidence="13">
    <location>
        <begin position="210"/>
        <end position="273"/>
    </location>
</feature>
<evidence type="ECO:0000256" key="10">
    <source>
        <dbReference type="ARBA" id="ARBA00022884"/>
    </source>
</evidence>
<comment type="similarity">
    <text evidence="3">Belongs to the MnmA/TRMU family.</text>
</comment>
<dbReference type="CTD" id="20213943"/>
<protein>
    <recommendedName>
        <fullName evidence="4">tRNA-5-taurinomethyluridine 2-sulfurtransferase</fullName>
        <ecNumber evidence="4">2.8.1.14</ecNumber>
    </recommendedName>
</protein>
<proteinExistence type="inferred from homology"/>
<keyword evidence="16" id="KW-1185">Reference proteome</keyword>
<dbReference type="OMA" id="LFMRNWN"/>
<evidence type="ECO:0000256" key="1">
    <source>
        <dbReference type="ARBA" id="ARBA00003986"/>
    </source>
</evidence>
<evidence type="ECO:0000259" key="13">
    <source>
        <dbReference type="Pfam" id="PF20259"/>
    </source>
</evidence>
<gene>
    <name evidence="15" type="primary">20213943</name>
    <name evidence="14" type="ORF">HELRODRAFT_66727</name>
</gene>
<dbReference type="Pfam" id="PF20259">
    <property type="entry name" value="tRNA_Me_trans_M"/>
    <property type="match status" value="1"/>
</dbReference>